<accession>A0A7I7U853</accession>
<sequence>MTSQSKEYVEPLPSAETDVRSAARRISGAVVARVTKPFREISKKVHRLRVIYYNPELYSLYLYDSTGSEPDEYNKWYFNKLVWHETTWMGIECYKSVSDMWNYQEILHAQKPALVIEFGTFCGGSARFFASVMREIGQPFKILSVDIDHARLKPEAQQDPDVIFMESSSTADAVADRIRALKKEYPGKIFAILDSDHSKDHVLAEMKALRPLLSAGDYLVVEDSVLNGHPVAPGWGPGPYEAIEAYEAEFPNDYIHDQEREEKFGWTWAPRGYLVRR</sequence>
<dbReference type="RefSeq" id="WP_163767453.1">
    <property type="nucleotide sequence ID" value="NZ_AP022598.1"/>
</dbReference>
<keyword evidence="8" id="KW-0443">Lipid metabolism</keyword>
<dbReference type="GO" id="GO:0032259">
    <property type="term" value="P:methylation"/>
    <property type="evidence" value="ECO:0007669"/>
    <property type="project" value="UniProtKB-KW"/>
</dbReference>
<dbReference type="NCBIfam" id="NF045824">
    <property type="entry name" value="RhmsylMtase"/>
    <property type="match status" value="1"/>
</dbReference>
<evidence type="ECO:0000256" key="7">
    <source>
        <dbReference type="ARBA" id="ARBA00022729"/>
    </source>
</evidence>
<evidence type="ECO:0000256" key="5">
    <source>
        <dbReference type="ARBA" id="ARBA00022603"/>
    </source>
</evidence>
<evidence type="ECO:0000256" key="1">
    <source>
        <dbReference type="ARBA" id="ARBA00003116"/>
    </source>
</evidence>
<reference evidence="9 10" key="1">
    <citation type="journal article" date="2019" name="Emerg. Microbes Infect.">
        <title>Comprehensive subspecies identification of 175 nontuberculous mycobacteria species based on 7547 genomic profiles.</title>
        <authorList>
            <person name="Matsumoto Y."/>
            <person name="Kinjo T."/>
            <person name="Motooka D."/>
            <person name="Nabeya D."/>
            <person name="Jung N."/>
            <person name="Uechi K."/>
            <person name="Horii T."/>
            <person name="Iida T."/>
            <person name="Fujita J."/>
            <person name="Nakamura S."/>
        </authorList>
    </citation>
    <scope>NUCLEOTIDE SEQUENCE [LARGE SCALE GENOMIC DNA]</scope>
    <source>
        <strain evidence="9 10">JCM 6367</strain>
    </source>
</reference>
<dbReference type="GO" id="GO:0008610">
    <property type="term" value="P:lipid biosynthetic process"/>
    <property type="evidence" value="ECO:0007669"/>
    <property type="project" value="InterPro"/>
</dbReference>
<comment type="function">
    <text evidence="1">Catalyzes the O-methylation of the hydroxyl group located on C-2 of the first rhamnosyl residue linked to the phenolic group of glycosylated phenolphthiocerol dimycocerosates (PGL) and p-hydroxybenzoic acid derivatives (p-HBAD).</text>
</comment>
<gene>
    <name evidence="9" type="ORF">MPRF_41540</name>
</gene>
<protein>
    <recommendedName>
        <fullName evidence="3">Rhamnosyl O-methyltransferase</fullName>
    </recommendedName>
</protein>
<keyword evidence="7" id="KW-0732">Signal</keyword>
<proteinExistence type="inferred from homology"/>
<evidence type="ECO:0000256" key="6">
    <source>
        <dbReference type="ARBA" id="ARBA00022679"/>
    </source>
</evidence>
<evidence type="ECO:0000313" key="9">
    <source>
        <dbReference type="EMBL" id="BBY77255.1"/>
    </source>
</evidence>
<comment type="similarity">
    <text evidence="2">Belongs to the rhamnosyl O-methyltransferase family.</text>
</comment>
<evidence type="ECO:0000256" key="3">
    <source>
        <dbReference type="ARBA" id="ARBA00016626"/>
    </source>
</evidence>
<dbReference type="InterPro" id="IPR007072">
    <property type="entry name" value="RNMT_CmcI"/>
</dbReference>
<organism evidence="9 10">
    <name type="scientific">Mycolicibacterium parafortuitum</name>
    <name type="common">Mycobacterium parafortuitum</name>
    <dbReference type="NCBI Taxonomy" id="39692"/>
    <lineage>
        <taxon>Bacteria</taxon>
        <taxon>Bacillati</taxon>
        <taxon>Actinomycetota</taxon>
        <taxon>Actinomycetes</taxon>
        <taxon>Mycobacteriales</taxon>
        <taxon>Mycobacteriaceae</taxon>
        <taxon>Mycolicibacterium</taxon>
    </lineage>
</organism>
<dbReference type="Proteomes" id="UP000466554">
    <property type="component" value="Chromosome"/>
</dbReference>
<dbReference type="Gene3D" id="3.40.50.150">
    <property type="entry name" value="Vaccinia Virus protein VP39"/>
    <property type="match status" value="1"/>
</dbReference>
<dbReference type="InterPro" id="IPR054932">
    <property type="entry name" value="RhmsylMtase"/>
</dbReference>
<dbReference type="Pfam" id="PF04989">
    <property type="entry name" value="RMNT_CmcI"/>
    <property type="match status" value="1"/>
</dbReference>
<keyword evidence="4" id="KW-0444">Lipid biosynthesis</keyword>
<dbReference type="PANTHER" id="PTHR40048">
    <property type="entry name" value="RHAMNOSYL O-METHYLTRANSFERASE"/>
    <property type="match status" value="1"/>
</dbReference>
<dbReference type="PANTHER" id="PTHR40048:SF1">
    <property type="entry name" value="RHAMNOSYL O-METHYLTRANSFERASE"/>
    <property type="match status" value="1"/>
</dbReference>
<evidence type="ECO:0000256" key="8">
    <source>
        <dbReference type="ARBA" id="ARBA00023098"/>
    </source>
</evidence>
<name>A0A7I7U853_MYCPF</name>
<evidence type="ECO:0000256" key="4">
    <source>
        <dbReference type="ARBA" id="ARBA00022516"/>
    </source>
</evidence>
<keyword evidence="5 9" id="KW-0489">Methyltransferase</keyword>
<dbReference type="EMBL" id="AP022598">
    <property type="protein sequence ID" value="BBY77255.1"/>
    <property type="molecule type" value="Genomic_DNA"/>
</dbReference>
<dbReference type="GO" id="GO:0008168">
    <property type="term" value="F:methyltransferase activity"/>
    <property type="evidence" value="ECO:0007669"/>
    <property type="project" value="UniProtKB-KW"/>
</dbReference>
<dbReference type="GO" id="GO:0005886">
    <property type="term" value="C:plasma membrane"/>
    <property type="evidence" value="ECO:0007669"/>
    <property type="project" value="TreeGrafter"/>
</dbReference>
<evidence type="ECO:0000313" key="10">
    <source>
        <dbReference type="Proteomes" id="UP000466554"/>
    </source>
</evidence>
<keyword evidence="6 9" id="KW-0808">Transferase</keyword>
<dbReference type="AlphaFoldDB" id="A0A7I7U853"/>
<dbReference type="InterPro" id="IPR029063">
    <property type="entry name" value="SAM-dependent_MTases_sf"/>
</dbReference>
<evidence type="ECO:0000256" key="2">
    <source>
        <dbReference type="ARBA" id="ARBA00007565"/>
    </source>
</evidence>
<dbReference type="GO" id="GO:0071770">
    <property type="term" value="P:DIM/DIP cell wall layer assembly"/>
    <property type="evidence" value="ECO:0007669"/>
    <property type="project" value="TreeGrafter"/>
</dbReference>
<dbReference type="SUPFAM" id="SSF53335">
    <property type="entry name" value="S-adenosyl-L-methionine-dependent methyltransferases"/>
    <property type="match status" value="1"/>
</dbReference>